<protein>
    <submittedName>
        <fullName evidence="2">Uncharacterized protein</fullName>
    </submittedName>
</protein>
<keyword evidence="3" id="KW-1185">Reference proteome</keyword>
<reference evidence="2 3" key="1">
    <citation type="journal article" date="2018" name="IMA Fungus">
        <title>IMA Genome-F 10: Nine draft genome sequences of Claviceps purpurea s.lat., including C. arundinis, C. humidiphila, and C. cf. spartinae, pseudomolecules for the pitch canker pathogen Fusarium circinatum, draft genome of Davidsoniella eucalypti, Grosmannia galeiformis, Quambalaria eucalypti, and Teratosphaeria destructans.</title>
        <authorList>
            <person name="Wingfield B.D."/>
            <person name="Liu M."/>
            <person name="Nguyen H.D."/>
            <person name="Lane F.A."/>
            <person name="Morgan S.W."/>
            <person name="De Vos L."/>
            <person name="Wilken P.M."/>
            <person name="Duong T.A."/>
            <person name="Aylward J."/>
            <person name="Coetzee M.P."/>
            <person name="Dadej K."/>
            <person name="De Beer Z.W."/>
            <person name="Findlay W."/>
            <person name="Havenga M."/>
            <person name="Kolarik M."/>
            <person name="Menzies J.G."/>
            <person name="Naidoo K."/>
            <person name="Pochopski O."/>
            <person name="Shoukouhi P."/>
            <person name="Santana Q.C."/>
            <person name="Seifert K.A."/>
            <person name="Soal N."/>
            <person name="Steenkamp E.T."/>
            <person name="Tatham C.T."/>
            <person name="van der Nest M.A."/>
            <person name="Wingfield M.J."/>
        </authorList>
    </citation>
    <scope>NUCLEOTIDE SEQUENCE [LARGE SCALE GENOMIC DNA]</scope>
    <source>
        <strain evidence="2">CMW44962</strain>
    </source>
</reference>
<reference evidence="2 3" key="2">
    <citation type="journal article" date="2021" name="Curr. Genet.">
        <title>Genetic response to nitrogen starvation in the aggressive Eucalyptus foliar pathogen Teratosphaeria destructans.</title>
        <authorList>
            <person name="Havenga M."/>
            <person name="Wingfield B.D."/>
            <person name="Wingfield M.J."/>
            <person name="Dreyer L.L."/>
            <person name="Roets F."/>
            <person name="Aylward J."/>
        </authorList>
    </citation>
    <scope>NUCLEOTIDE SEQUENCE [LARGE SCALE GENOMIC DNA]</scope>
    <source>
        <strain evidence="2">CMW44962</strain>
    </source>
</reference>
<gene>
    <name evidence="2" type="ORF">Tdes44962_MAKER07985</name>
</gene>
<comment type="caution">
    <text evidence="2">The sequence shown here is derived from an EMBL/GenBank/DDBJ whole genome shotgun (WGS) entry which is preliminary data.</text>
</comment>
<name>A0A9W7SXT1_9PEZI</name>
<evidence type="ECO:0000256" key="1">
    <source>
        <dbReference type="SAM" id="MobiDB-lite"/>
    </source>
</evidence>
<feature type="region of interest" description="Disordered" evidence="1">
    <location>
        <begin position="1"/>
        <end position="40"/>
    </location>
</feature>
<dbReference type="AlphaFoldDB" id="A0A9W7SXT1"/>
<organism evidence="2 3">
    <name type="scientific">Teratosphaeria destructans</name>
    <dbReference type="NCBI Taxonomy" id="418781"/>
    <lineage>
        <taxon>Eukaryota</taxon>
        <taxon>Fungi</taxon>
        <taxon>Dikarya</taxon>
        <taxon>Ascomycota</taxon>
        <taxon>Pezizomycotina</taxon>
        <taxon>Dothideomycetes</taxon>
        <taxon>Dothideomycetidae</taxon>
        <taxon>Mycosphaerellales</taxon>
        <taxon>Teratosphaeriaceae</taxon>
        <taxon>Teratosphaeria</taxon>
    </lineage>
</organism>
<dbReference type="OrthoDB" id="10406884at2759"/>
<sequence length="231" mass="26365">MASLKRKKPHEGFTSSTARDGPQIEGNHSHQAPGGTQPPLGSYSAVDAVRMYLSVTTRGDAQLEYQALDALARYLLATYAHFSGEHFLEMLRIVYVQLPQHQAGPLCPRAKLRRALRAIYAVRLPWARSENKLEFEHMLQERLPVYGTDFCIDVRYAVHCWRRRQGEPRLAMTAPAFLRRAGSYLQHVLMHLAWDVSWDPMRHPQMVSRGGDHVCSVRGWGKVSRRFFGVV</sequence>
<accession>A0A9W7SXT1</accession>
<dbReference type="Proteomes" id="UP001138500">
    <property type="component" value="Unassembled WGS sequence"/>
</dbReference>
<evidence type="ECO:0000313" key="3">
    <source>
        <dbReference type="Proteomes" id="UP001138500"/>
    </source>
</evidence>
<evidence type="ECO:0000313" key="2">
    <source>
        <dbReference type="EMBL" id="KAH9840344.1"/>
    </source>
</evidence>
<proteinExistence type="predicted"/>
<dbReference type="EMBL" id="RIBY02000591">
    <property type="protein sequence ID" value="KAH9840344.1"/>
    <property type="molecule type" value="Genomic_DNA"/>
</dbReference>